<feature type="region of interest" description="Disordered" evidence="1">
    <location>
        <begin position="51"/>
        <end position="96"/>
    </location>
</feature>
<evidence type="ECO:0000313" key="3">
    <source>
        <dbReference type="Proteomes" id="UP001162480"/>
    </source>
</evidence>
<gene>
    <name evidence="2" type="ORF">OCTVUL_1B003581</name>
</gene>
<reference evidence="2" key="1">
    <citation type="submission" date="2023-08" db="EMBL/GenBank/DDBJ databases">
        <authorList>
            <person name="Alioto T."/>
            <person name="Alioto T."/>
            <person name="Gomez Garrido J."/>
        </authorList>
    </citation>
    <scope>NUCLEOTIDE SEQUENCE</scope>
</reference>
<protein>
    <submittedName>
        <fullName evidence="2">Uncharacterized protein</fullName>
    </submittedName>
</protein>
<feature type="compositionally biased region" description="Pro residues" evidence="1">
    <location>
        <begin position="79"/>
        <end position="89"/>
    </location>
</feature>
<dbReference type="EMBL" id="OX597830">
    <property type="protein sequence ID" value="CAI9734921.1"/>
    <property type="molecule type" value="Genomic_DNA"/>
</dbReference>
<evidence type="ECO:0000256" key="1">
    <source>
        <dbReference type="SAM" id="MobiDB-lite"/>
    </source>
</evidence>
<accession>A0AA36BK44</accession>
<feature type="compositionally biased region" description="Polar residues" evidence="1">
    <location>
        <begin position="62"/>
        <end position="75"/>
    </location>
</feature>
<proteinExistence type="predicted"/>
<dbReference type="AlphaFoldDB" id="A0AA36BK44"/>
<organism evidence="2 3">
    <name type="scientific">Octopus vulgaris</name>
    <name type="common">Common octopus</name>
    <dbReference type="NCBI Taxonomy" id="6645"/>
    <lineage>
        <taxon>Eukaryota</taxon>
        <taxon>Metazoa</taxon>
        <taxon>Spiralia</taxon>
        <taxon>Lophotrochozoa</taxon>
        <taxon>Mollusca</taxon>
        <taxon>Cephalopoda</taxon>
        <taxon>Coleoidea</taxon>
        <taxon>Octopodiformes</taxon>
        <taxon>Octopoda</taxon>
        <taxon>Incirrata</taxon>
        <taxon>Octopodidae</taxon>
        <taxon>Octopus</taxon>
    </lineage>
</organism>
<evidence type="ECO:0000313" key="2">
    <source>
        <dbReference type="EMBL" id="CAI9734921.1"/>
    </source>
</evidence>
<name>A0AA36BK44_OCTVU</name>
<sequence length="124" mass="14110">MAKNGGNFAKIENKRSNTMLSKRNTRRREFRHMQRFLEKAARTCSAMISFSTQKQIRHRQRVSGQLQGPQLTAEQPTILPVPPPPPPSLAPTKQEQQCHYNYDDDAVVVVVVTAANIQTARRQI</sequence>
<keyword evidence="3" id="KW-1185">Reference proteome</keyword>
<dbReference type="Proteomes" id="UP001162480">
    <property type="component" value="Chromosome 17"/>
</dbReference>